<proteinExistence type="predicted"/>
<keyword evidence="2" id="KW-0238">DNA-binding</keyword>
<dbReference type="GO" id="GO:0000976">
    <property type="term" value="F:transcription cis-regulatory region binding"/>
    <property type="evidence" value="ECO:0007669"/>
    <property type="project" value="TreeGrafter"/>
</dbReference>
<gene>
    <name evidence="5" type="ORF">BA20089_06150</name>
</gene>
<organism evidence="5 6">
    <name type="scientific">Bifidobacterium asteroides DSM 20089</name>
    <dbReference type="NCBI Taxonomy" id="1437594"/>
    <lineage>
        <taxon>Bacteria</taxon>
        <taxon>Bacillati</taxon>
        <taxon>Actinomycetota</taxon>
        <taxon>Actinomycetes</taxon>
        <taxon>Bifidobacteriales</taxon>
        <taxon>Bifidobacteriaceae</taxon>
        <taxon>Bifidobacterium</taxon>
    </lineage>
</organism>
<evidence type="ECO:0000313" key="5">
    <source>
        <dbReference type="EMBL" id="ATO41754.1"/>
    </source>
</evidence>
<dbReference type="InterPro" id="IPR000843">
    <property type="entry name" value="HTH_LacI"/>
</dbReference>
<dbReference type="CDD" id="cd06296">
    <property type="entry name" value="PBP1_CatR-like"/>
    <property type="match status" value="1"/>
</dbReference>
<dbReference type="Pfam" id="PF13377">
    <property type="entry name" value="Peripla_BP_3"/>
    <property type="match status" value="1"/>
</dbReference>
<dbReference type="InterPro" id="IPR046335">
    <property type="entry name" value="LacI/GalR-like_sensor"/>
</dbReference>
<evidence type="ECO:0000256" key="3">
    <source>
        <dbReference type="ARBA" id="ARBA00023163"/>
    </source>
</evidence>
<dbReference type="CDD" id="cd01392">
    <property type="entry name" value="HTH_LacI"/>
    <property type="match status" value="1"/>
</dbReference>
<dbReference type="Gene3D" id="1.10.260.40">
    <property type="entry name" value="lambda repressor-like DNA-binding domains"/>
    <property type="match status" value="1"/>
</dbReference>
<dbReference type="InterPro" id="IPR010982">
    <property type="entry name" value="Lambda_DNA-bd_dom_sf"/>
</dbReference>
<keyword evidence="3" id="KW-0804">Transcription</keyword>
<name>A0AAD0AAM3_9BIFI</name>
<evidence type="ECO:0000259" key="4">
    <source>
        <dbReference type="PROSITE" id="PS50932"/>
    </source>
</evidence>
<keyword evidence="1" id="KW-0805">Transcription regulation</keyword>
<dbReference type="GO" id="GO:0003700">
    <property type="term" value="F:DNA-binding transcription factor activity"/>
    <property type="evidence" value="ECO:0007669"/>
    <property type="project" value="TreeGrafter"/>
</dbReference>
<evidence type="ECO:0000313" key="6">
    <source>
        <dbReference type="Proteomes" id="UP000224056"/>
    </source>
</evidence>
<dbReference type="PROSITE" id="PS00356">
    <property type="entry name" value="HTH_LACI_1"/>
    <property type="match status" value="1"/>
</dbReference>
<dbReference type="Proteomes" id="UP000224056">
    <property type="component" value="Chromosome"/>
</dbReference>
<dbReference type="PANTHER" id="PTHR30146:SF153">
    <property type="entry name" value="LACTOSE OPERON REPRESSOR"/>
    <property type="match status" value="1"/>
</dbReference>
<dbReference type="EMBL" id="CP017696">
    <property type="protein sequence ID" value="ATO41754.1"/>
    <property type="molecule type" value="Genomic_DNA"/>
</dbReference>
<feature type="domain" description="HTH lacI-type" evidence="4">
    <location>
        <begin position="18"/>
        <end position="61"/>
    </location>
</feature>
<evidence type="ECO:0000256" key="2">
    <source>
        <dbReference type="ARBA" id="ARBA00023125"/>
    </source>
</evidence>
<dbReference type="AlphaFoldDB" id="A0AAD0AAM3"/>
<accession>A0AAD0AAM3</accession>
<dbReference type="PANTHER" id="PTHR30146">
    <property type="entry name" value="LACI-RELATED TRANSCRIPTIONAL REPRESSOR"/>
    <property type="match status" value="1"/>
</dbReference>
<sequence length="356" mass="38290">MLGGTVSPKSSSQNGKNPTLADVAGLAGVSIATVSKVINGKSDVADKTRERVEEAIDQLGYFKSDRIGTSSNLIELALQHLDNPWTLNLLDGAAEVTSSRGIRLVLSEIGDPRLLSTTWLDEVLARRPLGAILIFSNPSADLSRRFASRRIPAVFVDPWGNPVLGTMSVQSDNWSGGLFATRHLIELGHQRIGTITGPDGVMCSIARLDGYRTALHEAGLESDPRLIRQGQFSVADGERFAMELLNLDDRPTAIFAQSDFLAMGVYKAAKHLGISIPDELSVVGFDDIQTAAFMGPALTTIHQPLTEMAARAAKMILDTRSGKAVDPRAILPNTLVVRESTCPPPNRMNQGRTGIV</sequence>
<dbReference type="PROSITE" id="PS50932">
    <property type="entry name" value="HTH_LACI_2"/>
    <property type="match status" value="1"/>
</dbReference>
<dbReference type="SMART" id="SM00354">
    <property type="entry name" value="HTH_LACI"/>
    <property type="match status" value="1"/>
</dbReference>
<dbReference type="SUPFAM" id="SSF47413">
    <property type="entry name" value="lambda repressor-like DNA-binding domains"/>
    <property type="match status" value="1"/>
</dbReference>
<dbReference type="Gene3D" id="3.40.50.2300">
    <property type="match status" value="2"/>
</dbReference>
<dbReference type="PRINTS" id="PR00036">
    <property type="entry name" value="HTHLACI"/>
</dbReference>
<evidence type="ECO:0000256" key="1">
    <source>
        <dbReference type="ARBA" id="ARBA00023015"/>
    </source>
</evidence>
<dbReference type="InterPro" id="IPR028082">
    <property type="entry name" value="Peripla_BP_I"/>
</dbReference>
<dbReference type="SUPFAM" id="SSF53822">
    <property type="entry name" value="Periplasmic binding protein-like I"/>
    <property type="match status" value="1"/>
</dbReference>
<protein>
    <recommendedName>
        <fullName evidence="4">HTH lacI-type domain-containing protein</fullName>
    </recommendedName>
</protein>
<dbReference type="Pfam" id="PF00356">
    <property type="entry name" value="LacI"/>
    <property type="match status" value="1"/>
</dbReference>
<reference evidence="5 6" key="1">
    <citation type="submission" date="2016-10" db="EMBL/GenBank/DDBJ databases">
        <title>The whole genome sequencing and assembly of B. asteroides DSM 20089 strain.</title>
        <authorList>
            <person name="Lee Y.-J."/>
            <person name="Park M.-K."/>
            <person name="Yi H."/>
            <person name="Bahn Y.-S."/>
            <person name="Kim J.F."/>
            <person name="Lee D.-W."/>
        </authorList>
    </citation>
    <scope>NUCLEOTIDE SEQUENCE [LARGE SCALE GENOMIC DNA]</scope>
    <source>
        <strain evidence="5 6">DSM 20089</strain>
    </source>
</reference>